<evidence type="ECO:0000256" key="14">
    <source>
        <dbReference type="RuleBase" id="RU004447"/>
    </source>
</evidence>
<dbReference type="PANTHER" id="PTHR43690">
    <property type="entry name" value="NARDILYSIN"/>
    <property type="match status" value="1"/>
</dbReference>
<evidence type="ECO:0000259" key="16">
    <source>
        <dbReference type="Pfam" id="PF05193"/>
    </source>
</evidence>
<evidence type="ECO:0000259" key="17">
    <source>
        <dbReference type="Pfam" id="PF16187"/>
    </source>
</evidence>
<keyword evidence="20" id="KW-1185">Reference proteome</keyword>
<evidence type="ECO:0000256" key="2">
    <source>
        <dbReference type="ARBA" id="ARBA00002184"/>
    </source>
</evidence>
<dbReference type="InterPro" id="IPR011765">
    <property type="entry name" value="Pept_M16_N"/>
</dbReference>
<dbReference type="Pfam" id="PF00675">
    <property type="entry name" value="Peptidase_M16"/>
    <property type="match status" value="1"/>
</dbReference>
<evidence type="ECO:0000256" key="3">
    <source>
        <dbReference type="ARBA" id="ARBA00007261"/>
    </source>
</evidence>
<dbReference type="Gene3D" id="3.30.830.10">
    <property type="entry name" value="Metalloenzyme, LuxS/M16 peptidase-like"/>
    <property type="match status" value="4"/>
</dbReference>
<dbReference type="SUPFAM" id="SSF63411">
    <property type="entry name" value="LuxS/MPP-like metallohydrolase"/>
    <property type="match status" value="4"/>
</dbReference>
<keyword evidence="6" id="KW-0645">Protease</keyword>
<evidence type="ECO:0000256" key="6">
    <source>
        <dbReference type="ARBA" id="ARBA00022670"/>
    </source>
</evidence>
<feature type="domain" description="Peptidase M16 middle/third" evidence="17">
    <location>
        <begin position="399"/>
        <end position="675"/>
    </location>
</feature>
<reference evidence="20" key="1">
    <citation type="journal article" date="2019" name="Int. J. Syst. Evol. Microbiol.">
        <title>The Global Catalogue of Microorganisms (GCM) 10K type strain sequencing project: providing services to taxonomists for standard genome sequencing and annotation.</title>
        <authorList>
            <consortium name="The Broad Institute Genomics Platform"/>
            <consortium name="The Broad Institute Genome Sequencing Center for Infectious Disease"/>
            <person name="Wu L."/>
            <person name="Ma J."/>
        </authorList>
    </citation>
    <scope>NUCLEOTIDE SEQUENCE [LARGE SCALE GENOMIC DNA]</scope>
    <source>
        <strain evidence="20">KCTC 42730</strain>
    </source>
</reference>
<name>A0ABV7CMV4_9GAMM</name>
<dbReference type="PROSITE" id="PS00143">
    <property type="entry name" value="INSULINASE"/>
    <property type="match status" value="1"/>
</dbReference>
<evidence type="ECO:0000256" key="12">
    <source>
        <dbReference type="ARBA" id="ARBA00031184"/>
    </source>
</evidence>
<evidence type="ECO:0000313" key="20">
    <source>
        <dbReference type="Proteomes" id="UP001595453"/>
    </source>
</evidence>
<comment type="function">
    <text evidence="2">Endopeptidase that degrades small peptides of less than 7 kDa, such as glucagon and insulin.</text>
</comment>
<evidence type="ECO:0000256" key="10">
    <source>
        <dbReference type="ARBA" id="ARBA00023049"/>
    </source>
</evidence>
<evidence type="ECO:0000256" key="11">
    <source>
        <dbReference type="ARBA" id="ARBA00029597"/>
    </source>
</evidence>
<dbReference type="InterPro" id="IPR011249">
    <property type="entry name" value="Metalloenz_LuxS/M16"/>
</dbReference>
<keyword evidence="9" id="KW-0862">Zinc</keyword>
<dbReference type="Pfam" id="PF16187">
    <property type="entry name" value="Peptidase_M16_M"/>
    <property type="match status" value="1"/>
</dbReference>
<dbReference type="InterPro" id="IPR054734">
    <property type="entry name" value="PqqF-like_C_4"/>
</dbReference>
<organism evidence="19 20">
    <name type="scientific">Pseudoalteromonas fenneropenaei</name>
    <dbReference type="NCBI Taxonomy" id="1737459"/>
    <lineage>
        <taxon>Bacteria</taxon>
        <taxon>Pseudomonadati</taxon>
        <taxon>Pseudomonadota</taxon>
        <taxon>Gammaproteobacteria</taxon>
        <taxon>Alteromonadales</taxon>
        <taxon>Pseudoalteromonadaceae</taxon>
        <taxon>Pseudoalteromonas</taxon>
    </lineage>
</organism>
<evidence type="ECO:0000256" key="7">
    <source>
        <dbReference type="ARBA" id="ARBA00022723"/>
    </source>
</evidence>
<dbReference type="InterPro" id="IPR007863">
    <property type="entry name" value="Peptidase_M16_C"/>
</dbReference>
<sequence>MKKIFTLTLLSVAVLAGCNSTNTSSPVSALNDKLIVSPNDNRAYDTLKLDNGIEVLLVSDPSVEKSAAALSVGVGLLHDPMTQQGMAHYLEHMLFLGTDKYPDSKGYSEFMTKNGGEHNAYTWLDITNYMFKINNNAYDEGLDRFADFFKSPKLYPEYSEKEKHAVNAEWSMRREMDFFGQFKLARNLMGAHPANRFLIGNLETLGDKEGSSLHQETVAFYDRYYSSNIMKVAMISNRPLTEMAELAKRHFAEIKNKQIADPVVTQQLDFAAAAKKRVFYKPNEDVKQIKLDFTIANNMAEFANKPNYFVSYLLSNEMQGSPAQVLKAAGWISNLTANAEPAMYGNYGTLAVDIELTDLGMQHREAIVATVMQYIELIKRQGVDSKYFKEIKTALDNQFKFLEKGDEFNYVSQLAQSMQDYPLSHAINAPYHFAEFDAKSVNKVLAQLNADALRIWYISQHEETDSKLHFYDGEYRIAAIEADEITSWQAPSQFALQLPTVNRLLPENFTIKAQLANNTDKPALVIDKPALKIWHLPSQQFNHQPKGSLEIAINTPYAKTDVNAAVLYAVWADLYNLQQSKLSTEASVAGVPFALTAGNGLTLSMSGFTDKQTVLLQEALAALKVKTDEQSFQQALQRQRQAIFNQGQQFPYYQAFNKLATLLSDGGFDKQSVLAALDKVTLAEFAQLQDKTLSANQTRVFSFGNYDLADLKQVAKLLEKHLKVQQATPYTKRGFWLPEASQTLQWQEDLDVADVAVIDLLVHPMPGYQSKAAAMVLQGHFRTAVFEKLRTEEQLAYAVGASARSIGEYSALALFIQTPVKSAVDMQTRFDTYKLEYAKELEQLDNTTFEQLKAAALVTLTEQPKNLADEVAPYITDWYKENFEYDSKAKMIAAVEQVTLADLKAYYQQTMLNANAARMNVQLRGEKFQQQGFATLPDALKLNSIAELRSVVKTQQ</sequence>
<dbReference type="PANTHER" id="PTHR43690:SF18">
    <property type="entry name" value="INSULIN-DEGRADING ENZYME-RELATED"/>
    <property type="match status" value="1"/>
</dbReference>
<evidence type="ECO:0000313" key="19">
    <source>
        <dbReference type="EMBL" id="MFC3033856.1"/>
    </source>
</evidence>
<dbReference type="Proteomes" id="UP001595453">
    <property type="component" value="Unassembled WGS sequence"/>
</dbReference>
<proteinExistence type="inferred from homology"/>
<dbReference type="RefSeq" id="WP_377126034.1">
    <property type="nucleotide sequence ID" value="NZ_JBHRSD010000028.1"/>
</dbReference>
<evidence type="ECO:0000259" key="18">
    <source>
        <dbReference type="Pfam" id="PF22456"/>
    </source>
</evidence>
<dbReference type="InterPro" id="IPR001431">
    <property type="entry name" value="Pept_M16_Zn_BS"/>
</dbReference>
<feature type="domain" description="Peptidase M16 N-terminal" evidence="15">
    <location>
        <begin position="55"/>
        <end position="190"/>
    </location>
</feature>
<dbReference type="EC" id="3.4.24.55" evidence="4"/>
<dbReference type="Pfam" id="PF22456">
    <property type="entry name" value="PqqF-like_C_4"/>
    <property type="match status" value="1"/>
</dbReference>
<evidence type="ECO:0000256" key="13">
    <source>
        <dbReference type="ARBA" id="ARBA00033450"/>
    </source>
</evidence>
<keyword evidence="8" id="KW-0378">Hydrolase</keyword>
<feature type="domain" description="Coenzyme PQQ synthesis protein F-like C-terminal lobe" evidence="18">
    <location>
        <begin position="778"/>
        <end position="872"/>
    </location>
</feature>
<dbReference type="PROSITE" id="PS51257">
    <property type="entry name" value="PROKAR_LIPOPROTEIN"/>
    <property type="match status" value="1"/>
</dbReference>
<protein>
    <recommendedName>
        <fullName evidence="5">Protease 3</fullName>
        <ecNumber evidence="4">3.4.24.55</ecNumber>
    </recommendedName>
    <alternativeName>
        <fullName evidence="13">Pitrilysin</fullName>
    </alternativeName>
    <alternativeName>
        <fullName evidence="12">Protease III</fullName>
    </alternativeName>
    <alternativeName>
        <fullName evidence="11">Protease pi</fullName>
    </alternativeName>
</protein>
<comment type="cofactor">
    <cofactor evidence="1">
        <name>Zn(2+)</name>
        <dbReference type="ChEBI" id="CHEBI:29105"/>
    </cofactor>
</comment>
<evidence type="ECO:0000256" key="5">
    <source>
        <dbReference type="ARBA" id="ARBA00017565"/>
    </source>
</evidence>
<feature type="domain" description="Peptidase M16 C-terminal" evidence="16">
    <location>
        <begin position="218"/>
        <end position="395"/>
    </location>
</feature>
<dbReference type="InterPro" id="IPR050626">
    <property type="entry name" value="Peptidase_M16"/>
</dbReference>
<dbReference type="InterPro" id="IPR032632">
    <property type="entry name" value="Peptidase_M16_M"/>
</dbReference>
<evidence type="ECO:0000256" key="9">
    <source>
        <dbReference type="ARBA" id="ARBA00022833"/>
    </source>
</evidence>
<evidence type="ECO:0000259" key="15">
    <source>
        <dbReference type="Pfam" id="PF00675"/>
    </source>
</evidence>
<evidence type="ECO:0000256" key="8">
    <source>
        <dbReference type="ARBA" id="ARBA00022801"/>
    </source>
</evidence>
<comment type="caution">
    <text evidence="19">The sequence shown here is derived from an EMBL/GenBank/DDBJ whole genome shotgun (WGS) entry which is preliminary data.</text>
</comment>
<comment type="similarity">
    <text evidence="3 14">Belongs to the peptidase M16 family.</text>
</comment>
<evidence type="ECO:0000256" key="1">
    <source>
        <dbReference type="ARBA" id="ARBA00001947"/>
    </source>
</evidence>
<accession>A0ABV7CMV4</accession>
<keyword evidence="10" id="KW-0482">Metalloprotease</keyword>
<evidence type="ECO:0000256" key="4">
    <source>
        <dbReference type="ARBA" id="ARBA00012449"/>
    </source>
</evidence>
<dbReference type="EMBL" id="JBHRSD010000028">
    <property type="protein sequence ID" value="MFC3033856.1"/>
    <property type="molecule type" value="Genomic_DNA"/>
</dbReference>
<keyword evidence="7" id="KW-0479">Metal-binding</keyword>
<dbReference type="Pfam" id="PF05193">
    <property type="entry name" value="Peptidase_M16_C"/>
    <property type="match status" value="1"/>
</dbReference>
<gene>
    <name evidence="19" type="ORF">ACFOEE_15140</name>
</gene>